<sequence length="90" mass="9905">MRANANKPLHRCARKGSEEEDNKGKAHTERQEHGCHHFPESSQNERNTKPAETSRPARLGACILATRHGFHMLQGERGPQGGANHLSASS</sequence>
<organism evidence="2 3">
    <name type="scientific">Cirrhinus molitorella</name>
    <name type="common">mud carp</name>
    <dbReference type="NCBI Taxonomy" id="172907"/>
    <lineage>
        <taxon>Eukaryota</taxon>
        <taxon>Metazoa</taxon>
        <taxon>Chordata</taxon>
        <taxon>Craniata</taxon>
        <taxon>Vertebrata</taxon>
        <taxon>Euteleostomi</taxon>
        <taxon>Actinopterygii</taxon>
        <taxon>Neopterygii</taxon>
        <taxon>Teleostei</taxon>
        <taxon>Ostariophysi</taxon>
        <taxon>Cypriniformes</taxon>
        <taxon>Cyprinidae</taxon>
        <taxon>Labeoninae</taxon>
        <taxon>Labeonini</taxon>
        <taxon>Cirrhinus</taxon>
    </lineage>
</organism>
<name>A0ABR3M2S5_9TELE</name>
<proteinExistence type="predicted"/>
<reference evidence="2 3" key="1">
    <citation type="submission" date="2023-09" db="EMBL/GenBank/DDBJ databases">
        <authorList>
            <person name="Wang M."/>
        </authorList>
    </citation>
    <scope>NUCLEOTIDE SEQUENCE [LARGE SCALE GENOMIC DNA]</scope>
    <source>
        <strain evidence="2">GT-2023</strain>
        <tissue evidence="2">Liver</tissue>
    </source>
</reference>
<feature type="compositionally biased region" description="Basic and acidic residues" evidence="1">
    <location>
        <begin position="22"/>
        <end position="39"/>
    </location>
</feature>
<gene>
    <name evidence="2" type="ORF">QQF64_009702</name>
</gene>
<dbReference type="EMBL" id="JAYMGO010000016">
    <property type="protein sequence ID" value="KAL1259125.1"/>
    <property type="molecule type" value="Genomic_DNA"/>
</dbReference>
<accession>A0ABR3M2S5</accession>
<keyword evidence="3" id="KW-1185">Reference proteome</keyword>
<evidence type="ECO:0000256" key="1">
    <source>
        <dbReference type="SAM" id="MobiDB-lite"/>
    </source>
</evidence>
<protein>
    <submittedName>
        <fullName evidence="2">Uncharacterized protein</fullName>
    </submittedName>
</protein>
<evidence type="ECO:0000313" key="3">
    <source>
        <dbReference type="Proteomes" id="UP001558613"/>
    </source>
</evidence>
<feature type="region of interest" description="Disordered" evidence="1">
    <location>
        <begin position="1"/>
        <end position="56"/>
    </location>
</feature>
<comment type="caution">
    <text evidence="2">The sequence shown here is derived from an EMBL/GenBank/DDBJ whole genome shotgun (WGS) entry which is preliminary data.</text>
</comment>
<evidence type="ECO:0000313" key="2">
    <source>
        <dbReference type="EMBL" id="KAL1259125.1"/>
    </source>
</evidence>
<dbReference type="Proteomes" id="UP001558613">
    <property type="component" value="Unassembled WGS sequence"/>
</dbReference>